<organism evidence="5 6">
    <name type="scientific">Pseudolycoriella hygida</name>
    <dbReference type="NCBI Taxonomy" id="35572"/>
    <lineage>
        <taxon>Eukaryota</taxon>
        <taxon>Metazoa</taxon>
        <taxon>Ecdysozoa</taxon>
        <taxon>Arthropoda</taxon>
        <taxon>Hexapoda</taxon>
        <taxon>Insecta</taxon>
        <taxon>Pterygota</taxon>
        <taxon>Neoptera</taxon>
        <taxon>Endopterygota</taxon>
        <taxon>Diptera</taxon>
        <taxon>Nematocera</taxon>
        <taxon>Sciaroidea</taxon>
        <taxon>Sciaridae</taxon>
        <taxon>Pseudolycoriella</taxon>
    </lineage>
</organism>
<keyword evidence="3" id="KW-0720">Serine protease</keyword>
<dbReference type="Pfam" id="PF00326">
    <property type="entry name" value="Peptidase_S9"/>
    <property type="match status" value="1"/>
</dbReference>
<evidence type="ECO:0000259" key="4">
    <source>
        <dbReference type="Pfam" id="PF00326"/>
    </source>
</evidence>
<dbReference type="InterPro" id="IPR011042">
    <property type="entry name" value="6-blade_b-propeller_TolB-like"/>
</dbReference>
<keyword evidence="5" id="KW-0031">Aminopeptidase</keyword>
<protein>
    <recommendedName>
        <fullName evidence="3">Prolyl endopeptidase</fullName>
        <ecNumber evidence="3">3.4.21.-</ecNumber>
    </recommendedName>
</protein>
<dbReference type="PANTHER" id="PTHR42776">
    <property type="entry name" value="SERINE PEPTIDASE S9 FAMILY MEMBER"/>
    <property type="match status" value="1"/>
</dbReference>
<dbReference type="Proteomes" id="UP001151699">
    <property type="component" value="Chromosome A"/>
</dbReference>
<evidence type="ECO:0000256" key="3">
    <source>
        <dbReference type="RuleBase" id="RU368024"/>
    </source>
</evidence>
<dbReference type="GO" id="GO:0004177">
    <property type="term" value="F:aminopeptidase activity"/>
    <property type="evidence" value="ECO:0007669"/>
    <property type="project" value="UniProtKB-KW"/>
</dbReference>
<keyword evidence="6" id="KW-1185">Reference proteome</keyword>
<evidence type="ECO:0000313" key="6">
    <source>
        <dbReference type="Proteomes" id="UP001151699"/>
    </source>
</evidence>
<gene>
    <name evidence="5" type="primary">dapb3</name>
    <name evidence="5" type="ORF">Bhyg_00084</name>
</gene>
<dbReference type="OrthoDB" id="416344at2759"/>
<dbReference type="SUPFAM" id="SSF82171">
    <property type="entry name" value="DPP6 N-terminal domain-like"/>
    <property type="match status" value="1"/>
</dbReference>
<dbReference type="EC" id="3.4.21.-" evidence="3"/>
<evidence type="ECO:0000313" key="5">
    <source>
        <dbReference type="EMBL" id="KAJ6644889.1"/>
    </source>
</evidence>
<dbReference type="InterPro" id="IPR029058">
    <property type="entry name" value="AB_hydrolase_fold"/>
</dbReference>
<dbReference type="AlphaFoldDB" id="A0A9Q0S4N4"/>
<comment type="similarity">
    <text evidence="1 3">Belongs to the peptidase S9A family.</text>
</comment>
<dbReference type="EMBL" id="WJQU01000001">
    <property type="protein sequence ID" value="KAJ6644889.1"/>
    <property type="molecule type" value="Genomic_DNA"/>
</dbReference>
<keyword evidence="2 3" id="KW-0378">Hydrolase</keyword>
<feature type="domain" description="Peptidase S9 prolyl oligopeptidase catalytic" evidence="4">
    <location>
        <begin position="416"/>
        <end position="626"/>
    </location>
</feature>
<dbReference type="InterPro" id="IPR002470">
    <property type="entry name" value="Peptidase_S9A"/>
</dbReference>
<accession>A0A9Q0S4N4</accession>
<name>A0A9Q0S4N4_9DIPT</name>
<dbReference type="GO" id="GO:0006508">
    <property type="term" value="P:proteolysis"/>
    <property type="evidence" value="ECO:0007669"/>
    <property type="project" value="UniProtKB-KW"/>
</dbReference>
<dbReference type="InterPro" id="IPR001375">
    <property type="entry name" value="Peptidase_S9_cat"/>
</dbReference>
<dbReference type="Gene3D" id="3.40.50.1820">
    <property type="entry name" value="alpha/beta hydrolase"/>
    <property type="match status" value="1"/>
</dbReference>
<evidence type="ECO:0000256" key="1">
    <source>
        <dbReference type="ARBA" id="ARBA00005228"/>
    </source>
</evidence>
<evidence type="ECO:0000256" key="2">
    <source>
        <dbReference type="ARBA" id="ARBA00022801"/>
    </source>
</evidence>
<dbReference type="GO" id="GO:0004252">
    <property type="term" value="F:serine-type endopeptidase activity"/>
    <property type="evidence" value="ECO:0007669"/>
    <property type="project" value="UniProtKB-UniRule"/>
</dbReference>
<keyword evidence="3" id="KW-0645">Protease</keyword>
<dbReference type="Gene3D" id="2.120.10.30">
    <property type="entry name" value="TolB, C-terminal domain"/>
    <property type="match status" value="1"/>
</dbReference>
<dbReference type="PANTHER" id="PTHR42776:SF27">
    <property type="entry name" value="DIPEPTIDYL PEPTIDASE FAMILY MEMBER 6"/>
    <property type="match status" value="1"/>
</dbReference>
<dbReference type="PRINTS" id="PR00862">
    <property type="entry name" value="PROLIGOPTASE"/>
</dbReference>
<sequence length="663" mass="74940">MSILMSITTFANTKAPLIPRKILFGNPDKVSVALSHDGKYLSYLAPKEGVLNIWLTKIDDLSNANPVTYEKVRRINSYVWAFNNKDILYTQDEKGDENYRIYKYNIETKETHLLTPKENVKAHIIGISDLVPNEILIGINDRDKKYFDVYKVNLITLKKELVFKNDGFSATIADQNLQVRFVASSTKDGGVEYYQLKEGKLEHFMLAPMEDGISTYIVGFDKTANNIYLLDSRNYNTAVLKFCNLLTNQENIIAKSDLVDVSIMTRHPRDYTVQAVAINYDKTTYQILDNTIEEDIKYLTNLNTGSLHILSRTLDDTLWLVAYESDDAPIKYYKYDRSAHKAEFLFTNRTNLSQYKLLKMQPVIIKSRDGLDLVSYITFPAGAILDKGSKPNHKFPLILYVHGGPNARDNWGLNIVHQWLASRGYTVLSVNYRGSTGFGKNFINAANMEWGRKMHDDLIDAVKWAIAEDIADKDKIAIMGGSYGGYATLVGLTMTPDVFACGVDLVGPSNLLTLVKSIPPYWEPALNRLKKAIGPWDTEEEKEFLKQRSPLTFVSNIKKPLFIGQGAHDPRVKQAESDQIVKAMNQAKIPVIYALYEDEGHGFGRPENSLSYHALVEQFLAKILGGRAEEIGDDLQGANLLLNNQKNLSPQTIKKIFEEAIKK</sequence>
<dbReference type="SUPFAM" id="SSF53474">
    <property type="entry name" value="alpha/beta-Hydrolases"/>
    <property type="match status" value="1"/>
</dbReference>
<comment type="caution">
    <text evidence="5">The sequence shown here is derived from an EMBL/GenBank/DDBJ whole genome shotgun (WGS) entry which is preliminary data.</text>
</comment>
<proteinExistence type="inferred from homology"/>
<reference evidence="5" key="1">
    <citation type="submission" date="2022-07" db="EMBL/GenBank/DDBJ databases">
        <authorList>
            <person name="Trinca V."/>
            <person name="Uliana J.V.C."/>
            <person name="Torres T.T."/>
            <person name="Ward R.J."/>
            <person name="Monesi N."/>
        </authorList>
    </citation>
    <scope>NUCLEOTIDE SEQUENCE</scope>
    <source>
        <strain evidence="5">HSMRA1968</strain>
        <tissue evidence="5">Whole embryos</tissue>
    </source>
</reference>